<dbReference type="EMBL" id="GBRH01240657">
    <property type="protein sequence ID" value="JAD57238.1"/>
    <property type="molecule type" value="Transcribed_RNA"/>
</dbReference>
<sequence>MSGGIKFSGLVFVPFLILNGQWIR</sequence>
<reference evidence="1" key="2">
    <citation type="journal article" date="2015" name="Data Brief">
        <title>Shoot transcriptome of the giant reed, Arundo donax.</title>
        <authorList>
            <person name="Barrero R.A."/>
            <person name="Guerrero F.D."/>
            <person name="Moolhuijzen P."/>
            <person name="Goolsby J.A."/>
            <person name="Tidwell J."/>
            <person name="Bellgard S.E."/>
            <person name="Bellgard M.I."/>
        </authorList>
    </citation>
    <scope>NUCLEOTIDE SEQUENCE</scope>
    <source>
        <tissue evidence="1">Shoot tissue taken approximately 20 cm above the soil surface</tissue>
    </source>
</reference>
<dbReference type="AlphaFoldDB" id="A0A0A9B523"/>
<reference evidence="1" key="1">
    <citation type="submission" date="2014-09" db="EMBL/GenBank/DDBJ databases">
        <authorList>
            <person name="Magalhaes I.L.F."/>
            <person name="Oliveira U."/>
            <person name="Santos F.R."/>
            <person name="Vidigal T.H.D.A."/>
            <person name="Brescovit A.D."/>
            <person name="Santos A.J."/>
        </authorList>
    </citation>
    <scope>NUCLEOTIDE SEQUENCE</scope>
    <source>
        <tissue evidence="1">Shoot tissue taken approximately 20 cm above the soil surface</tissue>
    </source>
</reference>
<organism evidence="1">
    <name type="scientific">Arundo donax</name>
    <name type="common">Giant reed</name>
    <name type="synonym">Donax arundinaceus</name>
    <dbReference type="NCBI Taxonomy" id="35708"/>
    <lineage>
        <taxon>Eukaryota</taxon>
        <taxon>Viridiplantae</taxon>
        <taxon>Streptophyta</taxon>
        <taxon>Embryophyta</taxon>
        <taxon>Tracheophyta</taxon>
        <taxon>Spermatophyta</taxon>
        <taxon>Magnoliopsida</taxon>
        <taxon>Liliopsida</taxon>
        <taxon>Poales</taxon>
        <taxon>Poaceae</taxon>
        <taxon>PACMAD clade</taxon>
        <taxon>Arundinoideae</taxon>
        <taxon>Arundineae</taxon>
        <taxon>Arundo</taxon>
    </lineage>
</organism>
<evidence type="ECO:0000313" key="1">
    <source>
        <dbReference type="EMBL" id="JAD57238.1"/>
    </source>
</evidence>
<accession>A0A0A9B523</accession>
<protein>
    <submittedName>
        <fullName evidence="1">Uncharacterized protein</fullName>
    </submittedName>
</protein>
<name>A0A0A9B523_ARUDO</name>
<proteinExistence type="predicted"/>